<proteinExistence type="predicted"/>
<reference evidence="2 3" key="1">
    <citation type="submission" date="2018-06" db="EMBL/GenBank/DDBJ databases">
        <title>Genomic Encyclopedia of Type Strains, Phase IV (KMG-IV): sequencing the most valuable type-strain genomes for metagenomic binning, comparative biology and taxonomic classification.</title>
        <authorList>
            <person name="Goeker M."/>
        </authorList>
    </citation>
    <scope>NUCLEOTIDE SEQUENCE [LARGE SCALE GENOMIC DNA]</scope>
    <source>
        <strain evidence="2 3">DSM 26720</strain>
    </source>
</reference>
<feature type="transmembrane region" description="Helical" evidence="1">
    <location>
        <begin position="12"/>
        <end position="32"/>
    </location>
</feature>
<name>A0A364JW19_9HYPH</name>
<comment type="caution">
    <text evidence="2">The sequence shown here is derived from an EMBL/GenBank/DDBJ whole genome shotgun (WGS) entry which is preliminary data.</text>
</comment>
<dbReference type="EMBL" id="QLMK01000005">
    <property type="protein sequence ID" value="RAK29157.1"/>
    <property type="molecule type" value="Genomic_DNA"/>
</dbReference>
<organism evidence="2 3">
    <name type="scientific">Falsochrobactrum ovis</name>
    <dbReference type="NCBI Taxonomy" id="1293442"/>
    <lineage>
        <taxon>Bacteria</taxon>
        <taxon>Pseudomonadati</taxon>
        <taxon>Pseudomonadota</taxon>
        <taxon>Alphaproteobacteria</taxon>
        <taxon>Hyphomicrobiales</taxon>
        <taxon>Brucellaceae</taxon>
        <taxon>Falsochrobactrum</taxon>
    </lineage>
</organism>
<evidence type="ECO:0000256" key="1">
    <source>
        <dbReference type="SAM" id="Phobius"/>
    </source>
</evidence>
<protein>
    <submittedName>
        <fullName evidence="2">Uncharacterized protein</fullName>
    </submittedName>
</protein>
<accession>A0A364JW19</accession>
<evidence type="ECO:0000313" key="3">
    <source>
        <dbReference type="Proteomes" id="UP000249453"/>
    </source>
</evidence>
<dbReference type="Proteomes" id="UP000249453">
    <property type="component" value="Unassembled WGS sequence"/>
</dbReference>
<keyword evidence="1" id="KW-0472">Membrane</keyword>
<keyword evidence="3" id="KW-1185">Reference proteome</keyword>
<keyword evidence="1" id="KW-1133">Transmembrane helix</keyword>
<keyword evidence="1" id="KW-0812">Transmembrane</keyword>
<dbReference type="AlphaFoldDB" id="A0A364JW19"/>
<gene>
    <name evidence="2" type="ORF">C7374_105208</name>
</gene>
<evidence type="ECO:0000313" key="2">
    <source>
        <dbReference type="EMBL" id="RAK29157.1"/>
    </source>
</evidence>
<feature type="transmembrane region" description="Helical" evidence="1">
    <location>
        <begin position="38"/>
        <end position="58"/>
    </location>
</feature>
<feature type="transmembrane region" description="Helical" evidence="1">
    <location>
        <begin position="70"/>
        <end position="88"/>
    </location>
</feature>
<sequence>MTTKSNADVMFVGLLALAFFLCGLGVLGFQIFEYLKTGIWSGFSLLNLLSLFVDDPWIYYPQSWFGVHKILAFIPSSATMFVIGYFILVSN</sequence>
<dbReference type="RefSeq" id="WP_111575307.1">
    <property type="nucleotide sequence ID" value="NZ_JBHEEY010000004.1"/>
</dbReference>